<accession>A0A6I3KQ75</accession>
<dbReference type="EMBL" id="WMBQ01000002">
    <property type="protein sequence ID" value="MTD95972.1"/>
    <property type="molecule type" value="Genomic_DNA"/>
</dbReference>
<evidence type="ECO:0000313" key="1">
    <source>
        <dbReference type="EMBL" id="MTD95972.1"/>
    </source>
</evidence>
<organism evidence="1 2">
    <name type="scientific">Hyphomicrobium album</name>
    <dbReference type="NCBI Taxonomy" id="2665159"/>
    <lineage>
        <taxon>Bacteria</taxon>
        <taxon>Pseudomonadati</taxon>
        <taxon>Pseudomonadota</taxon>
        <taxon>Alphaproteobacteria</taxon>
        <taxon>Hyphomicrobiales</taxon>
        <taxon>Hyphomicrobiaceae</taxon>
        <taxon>Hyphomicrobium</taxon>
    </lineage>
</organism>
<dbReference type="AlphaFoldDB" id="A0A6I3KQ75"/>
<keyword evidence="2" id="KW-1185">Reference proteome</keyword>
<dbReference type="RefSeq" id="WP_154740451.1">
    <property type="nucleotide sequence ID" value="NZ_WMBQ01000002.1"/>
</dbReference>
<comment type="caution">
    <text evidence="1">The sequence shown here is derived from an EMBL/GenBank/DDBJ whole genome shotgun (WGS) entry which is preliminary data.</text>
</comment>
<protein>
    <submittedName>
        <fullName evidence="1">Uncharacterized protein</fullName>
    </submittedName>
</protein>
<reference evidence="1 2" key="1">
    <citation type="submission" date="2019-11" db="EMBL/GenBank/DDBJ databases">
        <title>Identification of a novel strain.</title>
        <authorList>
            <person name="Xu Q."/>
            <person name="Wang G."/>
        </authorList>
    </citation>
    <scope>NUCLEOTIDE SEQUENCE [LARGE SCALE GENOMIC DNA]</scope>
    <source>
        <strain evidence="2">xq</strain>
    </source>
</reference>
<proteinExistence type="predicted"/>
<sequence length="84" mass="9133">MTDRIEQGFMAFLAEGKEGIAAVREVSPEHIVLYVENGGEFTVPRAAVRKVHDSKVILDPGKLDKALLRAVGHAHDSEDPKLVG</sequence>
<dbReference type="Proteomes" id="UP000440694">
    <property type="component" value="Unassembled WGS sequence"/>
</dbReference>
<evidence type="ECO:0000313" key="2">
    <source>
        <dbReference type="Proteomes" id="UP000440694"/>
    </source>
</evidence>
<name>A0A6I3KQ75_9HYPH</name>
<gene>
    <name evidence="1" type="ORF">GIW81_16660</name>
</gene>